<evidence type="ECO:0000259" key="10">
    <source>
        <dbReference type="Pfam" id="PF02879"/>
    </source>
</evidence>
<dbReference type="InterPro" id="IPR005843">
    <property type="entry name" value="A-D-PHexomutase_C"/>
</dbReference>
<keyword evidence="6" id="KW-0413">Isomerase</keyword>
<feature type="domain" description="Alpha-D-phosphohexomutase C-terminal" evidence="8">
    <location>
        <begin position="422"/>
        <end position="472"/>
    </location>
</feature>
<dbReference type="InterPro" id="IPR050060">
    <property type="entry name" value="Phosphoglucosamine_mutase"/>
</dbReference>
<evidence type="ECO:0000313" key="13">
    <source>
        <dbReference type="Proteomes" id="UP000198607"/>
    </source>
</evidence>
<dbReference type="Pfam" id="PF02879">
    <property type="entry name" value="PGM_PMM_II"/>
    <property type="match status" value="1"/>
</dbReference>
<dbReference type="Pfam" id="PF02880">
    <property type="entry name" value="PGM_PMM_III"/>
    <property type="match status" value="1"/>
</dbReference>
<reference evidence="12 13" key="1">
    <citation type="submission" date="2016-10" db="EMBL/GenBank/DDBJ databases">
        <authorList>
            <person name="de Groot N.N."/>
        </authorList>
    </citation>
    <scope>NUCLEOTIDE SEQUENCE [LARGE SCALE GENOMIC DNA]</scope>
    <source>
        <strain evidence="12 13">DSM 5885</strain>
    </source>
</reference>
<dbReference type="RefSeq" id="WP_091932144.1">
    <property type="nucleotide sequence ID" value="NZ_FNCY01000001.1"/>
</dbReference>
<gene>
    <name evidence="12" type="ORF">SAMN05660652_00218</name>
</gene>
<accession>A0A1G7VK23</accession>
<dbReference type="OrthoDB" id="9803322at2"/>
<dbReference type="GO" id="GO:0005829">
    <property type="term" value="C:cytosol"/>
    <property type="evidence" value="ECO:0007669"/>
    <property type="project" value="TreeGrafter"/>
</dbReference>
<dbReference type="GO" id="GO:0004615">
    <property type="term" value="F:phosphomannomutase activity"/>
    <property type="evidence" value="ECO:0007669"/>
    <property type="project" value="TreeGrafter"/>
</dbReference>
<dbReference type="GO" id="GO:0009252">
    <property type="term" value="P:peptidoglycan biosynthetic process"/>
    <property type="evidence" value="ECO:0007669"/>
    <property type="project" value="TreeGrafter"/>
</dbReference>
<evidence type="ECO:0000256" key="4">
    <source>
        <dbReference type="ARBA" id="ARBA00022723"/>
    </source>
</evidence>
<evidence type="ECO:0000259" key="9">
    <source>
        <dbReference type="Pfam" id="PF02878"/>
    </source>
</evidence>
<evidence type="ECO:0000256" key="3">
    <source>
        <dbReference type="ARBA" id="ARBA00022553"/>
    </source>
</evidence>
<feature type="domain" description="Alpha-D-phosphohexomutase alpha/beta/alpha" evidence="9">
    <location>
        <begin position="19"/>
        <end position="141"/>
    </location>
</feature>
<dbReference type="Pfam" id="PF02878">
    <property type="entry name" value="PGM_PMM_I"/>
    <property type="match status" value="1"/>
</dbReference>
<dbReference type="InterPro" id="IPR005844">
    <property type="entry name" value="A-D-PHexomutase_a/b/a-I"/>
</dbReference>
<proteinExistence type="inferred from homology"/>
<dbReference type="InterPro" id="IPR005846">
    <property type="entry name" value="A-D-PHexomutase_a/b/a-III"/>
</dbReference>
<dbReference type="SUPFAM" id="SSF53738">
    <property type="entry name" value="Phosphoglucomutase, first 3 domains"/>
    <property type="match status" value="3"/>
</dbReference>
<name>A0A1G7VK23_9RHOO</name>
<organism evidence="12 13">
    <name type="scientific">Propionivibrio dicarboxylicus</name>
    <dbReference type="NCBI Taxonomy" id="83767"/>
    <lineage>
        <taxon>Bacteria</taxon>
        <taxon>Pseudomonadati</taxon>
        <taxon>Pseudomonadota</taxon>
        <taxon>Betaproteobacteria</taxon>
        <taxon>Rhodocyclales</taxon>
        <taxon>Rhodocyclaceae</taxon>
        <taxon>Propionivibrio</taxon>
    </lineage>
</organism>
<keyword evidence="13" id="KW-1185">Reference proteome</keyword>
<dbReference type="Pfam" id="PF00408">
    <property type="entry name" value="PGM_PMM_IV"/>
    <property type="match status" value="1"/>
</dbReference>
<dbReference type="EMBL" id="FNCY01000001">
    <property type="protein sequence ID" value="SDG59908.1"/>
    <property type="molecule type" value="Genomic_DNA"/>
</dbReference>
<dbReference type="Proteomes" id="UP000198607">
    <property type="component" value="Unassembled WGS sequence"/>
</dbReference>
<dbReference type="InterPro" id="IPR036900">
    <property type="entry name" value="A-D-PHexomutase_C_sf"/>
</dbReference>
<dbReference type="GO" id="GO:0005975">
    <property type="term" value="P:carbohydrate metabolic process"/>
    <property type="evidence" value="ECO:0007669"/>
    <property type="project" value="InterPro"/>
</dbReference>
<keyword evidence="5 7" id="KW-0460">Magnesium</keyword>
<evidence type="ECO:0000256" key="5">
    <source>
        <dbReference type="ARBA" id="ARBA00022842"/>
    </source>
</evidence>
<dbReference type="PANTHER" id="PTHR42946">
    <property type="entry name" value="PHOSPHOHEXOSE MUTASE"/>
    <property type="match status" value="1"/>
</dbReference>
<dbReference type="PROSITE" id="PS00710">
    <property type="entry name" value="PGM_PMM"/>
    <property type="match status" value="1"/>
</dbReference>
<keyword evidence="4 7" id="KW-0479">Metal-binding</keyword>
<comment type="similarity">
    <text evidence="2 7">Belongs to the phosphohexose mutase family.</text>
</comment>
<evidence type="ECO:0000256" key="6">
    <source>
        <dbReference type="ARBA" id="ARBA00023235"/>
    </source>
</evidence>
<evidence type="ECO:0000256" key="2">
    <source>
        <dbReference type="ARBA" id="ARBA00010231"/>
    </source>
</evidence>
<keyword evidence="3" id="KW-0597">Phosphoprotein</keyword>
<dbReference type="Gene3D" id="3.40.120.10">
    <property type="entry name" value="Alpha-D-Glucose-1,6-Bisphosphate, subunit A, domain 3"/>
    <property type="match status" value="3"/>
</dbReference>
<dbReference type="PANTHER" id="PTHR42946:SF1">
    <property type="entry name" value="PHOSPHOGLUCOMUTASE (ALPHA-D-GLUCOSE-1,6-BISPHOSPHATE-DEPENDENT)"/>
    <property type="match status" value="1"/>
</dbReference>
<dbReference type="GO" id="GO:0008966">
    <property type="term" value="F:phosphoglucosamine mutase activity"/>
    <property type="evidence" value="ECO:0007669"/>
    <property type="project" value="TreeGrafter"/>
</dbReference>
<dbReference type="STRING" id="83767.SAMN05660652_00218"/>
<dbReference type="InterPro" id="IPR016055">
    <property type="entry name" value="A-D-PHexomutase_a/b/a-I/II/III"/>
</dbReference>
<dbReference type="CDD" id="cd03088">
    <property type="entry name" value="ManB"/>
    <property type="match status" value="1"/>
</dbReference>
<evidence type="ECO:0000259" key="8">
    <source>
        <dbReference type="Pfam" id="PF00408"/>
    </source>
</evidence>
<dbReference type="GO" id="GO:0006048">
    <property type="term" value="P:UDP-N-acetylglucosamine biosynthetic process"/>
    <property type="evidence" value="ECO:0007669"/>
    <property type="project" value="TreeGrafter"/>
</dbReference>
<dbReference type="SUPFAM" id="SSF55957">
    <property type="entry name" value="Phosphoglucomutase, C-terminal domain"/>
    <property type="match status" value="1"/>
</dbReference>
<dbReference type="GO" id="GO:0000287">
    <property type="term" value="F:magnesium ion binding"/>
    <property type="evidence" value="ECO:0007669"/>
    <property type="project" value="InterPro"/>
</dbReference>
<protein>
    <submittedName>
        <fullName evidence="12">Phosphomannomutase</fullName>
    </submittedName>
</protein>
<sequence>MKMAMQYRIADLMETSGVRFGTSGARGLVAAMTAEVCHAYAVAFLQAVPAKAGRVALAIDLRPSSPAIASACVAAIEAAGLKADYCGAIPTPALALYAEAEGIPAIMVTGSHIPFDRNGIKFYSANGEITKDDEARIRDAIVTVPDSGVTAPLPAPNDAARRAYLQRYRDFFPSAFLAGKKVAVYEHSSVARDLLRELLEGFGAQVLSLGRTDAFVPIDTEAVSAEDVAQARRWAVANSFDAIVSTDGDADRPLIGDENGDWFRGDVTGILCAQYLGAGAVATTVNCNTAIDSCGAFSRVTRTRIGSPYVIEGIEQLLAADAGTVVGFEPNGGFLVGSPLTRSGRALAALKTRDAVLPMLSLLALAGENGQPLSALSSRLPARFTASDRLQAFSTARSRALIAELTASSAAIEDFLAGLAGKPVSIDETDGLRIRLDSDEIVHLRPSGNAPELRCYAEASDAARARHLVEECLKRVLAFGGTTAD</sequence>
<dbReference type="InterPro" id="IPR005845">
    <property type="entry name" value="A-D-PHexomutase_a/b/a-II"/>
</dbReference>
<evidence type="ECO:0000256" key="7">
    <source>
        <dbReference type="RuleBase" id="RU004326"/>
    </source>
</evidence>
<evidence type="ECO:0000256" key="1">
    <source>
        <dbReference type="ARBA" id="ARBA00001946"/>
    </source>
</evidence>
<dbReference type="Gene3D" id="3.30.310.50">
    <property type="entry name" value="Alpha-D-phosphohexomutase, C-terminal domain"/>
    <property type="match status" value="1"/>
</dbReference>
<feature type="domain" description="Alpha-D-phosphohexomutase alpha/beta/alpha" evidence="10">
    <location>
        <begin position="163"/>
        <end position="260"/>
    </location>
</feature>
<dbReference type="AlphaFoldDB" id="A0A1G7VK23"/>
<feature type="domain" description="Alpha-D-phosphohexomutase alpha/beta/alpha" evidence="11">
    <location>
        <begin position="265"/>
        <end position="383"/>
    </location>
</feature>
<comment type="cofactor">
    <cofactor evidence="1">
        <name>Mg(2+)</name>
        <dbReference type="ChEBI" id="CHEBI:18420"/>
    </cofactor>
</comment>
<evidence type="ECO:0000313" key="12">
    <source>
        <dbReference type="EMBL" id="SDG59908.1"/>
    </source>
</evidence>
<dbReference type="InterPro" id="IPR016066">
    <property type="entry name" value="A-D-PHexomutase_CS"/>
</dbReference>
<evidence type="ECO:0000259" key="11">
    <source>
        <dbReference type="Pfam" id="PF02880"/>
    </source>
</evidence>